<dbReference type="GeneID" id="35382137"/>
<dbReference type="KEGG" id="vg:35382137"/>
<accession>A0A2I2L3Y7</accession>
<gene>
    <name evidence="1" type="ORF">ORPV_358</name>
</gene>
<proteinExistence type="predicted"/>
<evidence type="ECO:0000313" key="2">
    <source>
        <dbReference type="Proteomes" id="UP000236316"/>
    </source>
</evidence>
<dbReference type="Proteomes" id="UP000236316">
    <property type="component" value="Segment"/>
</dbReference>
<organism evidence="1">
    <name type="scientific">Orpheovirus IHUMI-LCC2</name>
    <dbReference type="NCBI Taxonomy" id="2023057"/>
    <lineage>
        <taxon>Viruses</taxon>
        <taxon>Varidnaviria</taxon>
        <taxon>Bamfordvirae</taxon>
        <taxon>Nucleocytoviricota</taxon>
        <taxon>Megaviricetes</taxon>
        <taxon>Pimascovirales</taxon>
        <taxon>Ocovirineae</taxon>
        <taxon>Orpheoviridae</taxon>
        <taxon>Alphaorpheovirus</taxon>
        <taxon>Alphaorpheovirus massiliense</taxon>
    </lineage>
</organism>
<evidence type="ECO:0000313" key="1">
    <source>
        <dbReference type="EMBL" id="SNW62262.1"/>
    </source>
</evidence>
<name>A0A2I2L3Y7_9VIRU</name>
<protein>
    <submittedName>
        <fullName evidence="1">Uncharacterized protein</fullName>
    </submittedName>
</protein>
<keyword evidence="2" id="KW-1185">Reference proteome</keyword>
<dbReference type="EMBL" id="LT906555">
    <property type="protein sequence ID" value="SNW62262.1"/>
    <property type="molecule type" value="Genomic_DNA"/>
</dbReference>
<sequence length="154" mass="17911">MKSSVYIVKHVNHSIINDTITYKIQHERMMKQAARDLGYNDGVISFVNKDIKREYGGYDFYYNVFILQYVLPINLDVVSELIARKIDGYVVAIENNGIINGQYDVRSEMYIAPPIMADFDGDDIEDNNDDESDDEMVSHDDIFKRFFYKGLNNK</sequence>
<reference evidence="1" key="1">
    <citation type="submission" date="2017-08" db="EMBL/GenBank/DDBJ databases">
        <authorList>
            <consortium name="Urmite Genomes"/>
        </authorList>
    </citation>
    <scope>NUCLEOTIDE SEQUENCE [LARGE SCALE GENOMIC DNA]</scope>
    <source>
        <strain evidence="1">IHUMI-LCC2</strain>
    </source>
</reference>
<dbReference type="RefSeq" id="YP_009448564.1">
    <property type="nucleotide sequence ID" value="NC_036594.1"/>
</dbReference>